<evidence type="ECO:0000313" key="3">
    <source>
        <dbReference type="Proteomes" id="UP000485058"/>
    </source>
</evidence>
<dbReference type="EMBL" id="BLLF01000038">
    <property type="protein sequence ID" value="GFH06417.1"/>
    <property type="molecule type" value="Genomic_DNA"/>
</dbReference>
<feature type="compositionally biased region" description="Polar residues" evidence="1">
    <location>
        <begin position="21"/>
        <end position="30"/>
    </location>
</feature>
<accession>A0A699Y8B8</accession>
<gene>
    <name evidence="2" type="ORF">HaLaN_01044</name>
</gene>
<feature type="compositionally biased region" description="Gly residues" evidence="1">
    <location>
        <begin position="1"/>
        <end position="11"/>
    </location>
</feature>
<keyword evidence="3" id="KW-1185">Reference proteome</keyword>
<organism evidence="2 3">
    <name type="scientific">Haematococcus lacustris</name>
    <name type="common">Green alga</name>
    <name type="synonym">Haematococcus pluvialis</name>
    <dbReference type="NCBI Taxonomy" id="44745"/>
    <lineage>
        <taxon>Eukaryota</taxon>
        <taxon>Viridiplantae</taxon>
        <taxon>Chlorophyta</taxon>
        <taxon>core chlorophytes</taxon>
        <taxon>Chlorophyceae</taxon>
        <taxon>CS clade</taxon>
        <taxon>Chlamydomonadales</taxon>
        <taxon>Haematococcaceae</taxon>
        <taxon>Haematococcus</taxon>
    </lineage>
</organism>
<feature type="region of interest" description="Disordered" evidence="1">
    <location>
        <begin position="233"/>
        <end position="289"/>
    </location>
</feature>
<evidence type="ECO:0000256" key="1">
    <source>
        <dbReference type="SAM" id="MobiDB-lite"/>
    </source>
</evidence>
<protein>
    <submittedName>
        <fullName evidence="2">Uncharacterized protein</fullName>
    </submittedName>
</protein>
<comment type="caution">
    <text evidence="2">The sequence shown here is derived from an EMBL/GenBank/DDBJ whole genome shotgun (WGS) entry which is preliminary data.</text>
</comment>
<dbReference type="AlphaFoldDB" id="A0A699Y8B8"/>
<feature type="region of interest" description="Disordered" evidence="1">
    <location>
        <begin position="1"/>
        <end position="32"/>
    </location>
</feature>
<reference evidence="2 3" key="1">
    <citation type="submission" date="2020-02" db="EMBL/GenBank/DDBJ databases">
        <title>Draft genome sequence of Haematococcus lacustris strain NIES-144.</title>
        <authorList>
            <person name="Morimoto D."/>
            <person name="Nakagawa S."/>
            <person name="Yoshida T."/>
            <person name="Sawayama S."/>
        </authorList>
    </citation>
    <scope>NUCLEOTIDE SEQUENCE [LARGE SCALE GENOMIC DNA]</scope>
    <source>
        <strain evidence="2 3">NIES-144</strain>
    </source>
</reference>
<evidence type="ECO:0000313" key="2">
    <source>
        <dbReference type="EMBL" id="GFH06417.1"/>
    </source>
</evidence>
<sequence length="289" mass="31021">MAMDGGVGGSKLDGHVANFEGSDSTKQAKLSSERSREFWEATRGLLGHMLATAARARHPCCNIQFPSSFEELCWAELSREHVEREKAFRCAREGTGALLQEGESANSRGGGAGPEADDCPPCDLHGVPIAVWDTQASGGVLWQRWHCHPGWVGGQGLAAGLPQSGEEAQQRQANRQASPVRRSWTAASPPGLKAESPSQPTASGLRCQCGASCSAPGWTRPPLGTLVNRWAGTARQPSTPNEQGRPHSGHWSCAGGNTEERLLPRARRTQHWASRSCETEHPRPQPSSL</sequence>
<proteinExistence type="predicted"/>
<name>A0A699Y8B8_HAELA</name>
<dbReference type="Proteomes" id="UP000485058">
    <property type="component" value="Unassembled WGS sequence"/>
</dbReference>
<feature type="region of interest" description="Disordered" evidence="1">
    <location>
        <begin position="158"/>
        <end position="201"/>
    </location>
</feature>